<dbReference type="EMBL" id="JAUEPT010000050">
    <property type="protein sequence ID" value="KAK0437213.1"/>
    <property type="molecule type" value="Genomic_DNA"/>
</dbReference>
<dbReference type="AlphaFoldDB" id="A0AA39J701"/>
<organism evidence="1 2">
    <name type="scientific">Armillaria borealis</name>
    <dbReference type="NCBI Taxonomy" id="47425"/>
    <lineage>
        <taxon>Eukaryota</taxon>
        <taxon>Fungi</taxon>
        <taxon>Dikarya</taxon>
        <taxon>Basidiomycota</taxon>
        <taxon>Agaricomycotina</taxon>
        <taxon>Agaricomycetes</taxon>
        <taxon>Agaricomycetidae</taxon>
        <taxon>Agaricales</taxon>
        <taxon>Marasmiineae</taxon>
        <taxon>Physalacriaceae</taxon>
        <taxon>Armillaria</taxon>
    </lineage>
</organism>
<name>A0AA39J701_9AGAR</name>
<accession>A0AA39J701</accession>
<dbReference type="Proteomes" id="UP001175226">
    <property type="component" value="Unassembled WGS sequence"/>
</dbReference>
<gene>
    <name evidence="1" type="ORF">EV421DRAFT_1907500</name>
</gene>
<evidence type="ECO:0000313" key="2">
    <source>
        <dbReference type="Proteomes" id="UP001175226"/>
    </source>
</evidence>
<evidence type="ECO:0000313" key="1">
    <source>
        <dbReference type="EMBL" id="KAK0437213.1"/>
    </source>
</evidence>
<sequence>MTSPTFQDFLELGLKQKFSCKELVHHILPFSFPTIQMDVWPVGPIPYTYRSGQITLSLGDTGLGILGTDPYFLELLKLLKDECIPINTMEICGFDRTYTQNSSTLISGFSSFPHICDLQILEVQWSKDDVRDIVASLPNLRFLTLKGWRAWESSPTQGAEDWPHGRRDHPPHLESLRLLFDDGETILLDLFDGSGYPANVQGLEMLTIHGNESEDNDTVSCDDVMIQKIQAFLDLLVIPPIYISLGNFRIETRLILDVSKIEALCFKIPVCSSDLDDWARWLADIVHAIPVENKIKEFMIEFEVDWYMVSEIPPDAFTGRENPFWASLDRDLCRPHMRFEELSVKFYMQHPDHEKLYDLGQIVSWICVHCLPRSRSFHGSAFKLFDTLGNDIKFVLPFFPGVLQLTTRLSYP</sequence>
<comment type="caution">
    <text evidence="1">The sequence shown here is derived from an EMBL/GenBank/DDBJ whole genome shotgun (WGS) entry which is preliminary data.</text>
</comment>
<keyword evidence="2" id="KW-1185">Reference proteome</keyword>
<proteinExistence type="predicted"/>
<reference evidence="1" key="1">
    <citation type="submission" date="2023-06" db="EMBL/GenBank/DDBJ databases">
        <authorList>
            <consortium name="Lawrence Berkeley National Laboratory"/>
            <person name="Ahrendt S."/>
            <person name="Sahu N."/>
            <person name="Indic B."/>
            <person name="Wong-Bajracharya J."/>
            <person name="Merenyi Z."/>
            <person name="Ke H.-M."/>
            <person name="Monk M."/>
            <person name="Kocsube S."/>
            <person name="Drula E."/>
            <person name="Lipzen A."/>
            <person name="Balint B."/>
            <person name="Henrissat B."/>
            <person name="Andreopoulos B."/>
            <person name="Martin F.M."/>
            <person name="Harder C.B."/>
            <person name="Rigling D."/>
            <person name="Ford K.L."/>
            <person name="Foster G.D."/>
            <person name="Pangilinan J."/>
            <person name="Papanicolaou A."/>
            <person name="Barry K."/>
            <person name="LaButti K."/>
            <person name="Viragh M."/>
            <person name="Koriabine M."/>
            <person name="Yan M."/>
            <person name="Riley R."/>
            <person name="Champramary S."/>
            <person name="Plett K.L."/>
            <person name="Tsai I.J."/>
            <person name="Slot J."/>
            <person name="Sipos G."/>
            <person name="Plett J."/>
            <person name="Nagy L.G."/>
            <person name="Grigoriev I.V."/>
        </authorList>
    </citation>
    <scope>NUCLEOTIDE SEQUENCE</scope>
    <source>
        <strain evidence="1">FPL87.14</strain>
    </source>
</reference>
<protein>
    <submittedName>
        <fullName evidence="1">Uncharacterized protein</fullName>
    </submittedName>
</protein>